<proteinExistence type="predicted"/>
<evidence type="ECO:0000313" key="2">
    <source>
        <dbReference type="EMBL" id="KWV90166.1"/>
    </source>
</evidence>
<feature type="region of interest" description="Disordered" evidence="1">
    <location>
        <begin position="1"/>
        <end position="30"/>
    </location>
</feature>
<dbReference type="Proteomes" id="UP000061348">
    <property type="component" value="Unassembled WGS sequence"/>
</dbReference>
<evidence type="ECO:0000313" key="3">
    <source>
        <dbReference type="Proteomes" id="UP000061348"/>
    </source>
</evidence>
<protein>
    <submittedName>
        <fullName evidence="2">Uncharacterized protein</fullName>
    </submittedName>
</protein>
<feature type="compositionally biased region" description="Polar residues" evidence="1">
    <location>
        <begin position="1"/>
        <end position="26"/>
    </location>
</feature>
<sequence>MAVNANSLNNRPTTPPMNSSGINAATSEKLMDTTVKPISPEPLIAASRLPRPASRCRWMFSTTTIASSTTKPTAITMATRVRLFRLNPITYIRAKLATSETPSTADTISVADS</sequence>
<gene>
    <name evidence="2" type="ORF">PFLmoz3_00164</name>
</gene>
<evidence type="ECO:0000256" key="1">
    <source>
        <dbReference type="SAM" id="MobiDB-lite"/>
    </source>
</evidence>
<reference evidence="2 3" key="1">
    <citation type="submission" date="2015-05" db="EMBL/GenBank/DDBJ databases">
        <title>A genomic and transcriptomic approach to investigate the blue pigment phenotype in Pseudomonas fluorescens.</title>
        <authorList>
            <person name="Andreani N.A."/>
            <person name="Cardazzo B."/>
        </authorList>
    </citation>
    <scope>NUCLEOTIDE SEQUENCE [LARGE SCALE GENOMIC DNA]</scope>
    <source>
        <strain evidence="2 3">Ps_22</strain>
    </source>
</reference>
<dbReference type="AlphaFoldDB" id="A0A109LMI6"/>
<accession>A0A109LMI6</accession>
<dbReference type="EMBL" id="LCYA01000002">
    <property type="protein sequence ID" value="KWV90166.1"/>
    <property type="molecule type" value="Genomic_DNA"/>
</dbReference>
<organism evidence="2 3">
    <name type="scientific">Pseudomonas fluorescens</name>
    <dbReference type="NCBI Taxonomy" id="294"/>
    <lineage>
        <taxon>Bacteria</taxon>
        <taxon>Pseudomonadati</taxon>
        <taxon>Pseudomonadota</taxon>
        <taxon>Gammaproteobacteria</taxon>
        <taxon>Pseudomonadales</taxon>
        <taxon>Pseudomonadaceae</taxon>
        <taxon>Pseudomonas</taxon>
    </lineage>
</organism>
<comment type="caution">
    <text evidence="2">The sequence shown here is derived from an EMBL/GenBank/DDBJ whole genome shotgun (WGS) entry which is preliminary data.</text>
</comment>
<name>A0A109LMI6_PSEFL</name>